<evidence type="ECO:0000259" key="3">
    <source>
        <dbReference type="Pfam" id="PF23566"/>
    </source>
</evidence>
<keyword evidence="1" id="KW-0472">Membrane</keyword>
<gene>
    <name evidence="4" type="ORF">K431DRAFT_282161</name>
</gene>
<feature type="transmembrane region" description="Helical" evidence="1">
    <location>
        <begin position="484"/>
        <end position="505"/>
    </location>
</feature>
<evidence type="ECO:0000313" key="4">
    <source>
        <dbReference type="EMBL" id="KAF2724313.1"/>
    </source>
</evidence>
<evidence type="ECO:0000259" key="2">
    <source>
        <dbReference type="Pfam" id="PF02541"/>
    </source>
</evidence>
<dbReference type="InterPro" id="IPR050273">
    <property type="entry name" value="GppA/Ppx_hydrolase"/>
</dbReference>
<evidence type="ECO:0000256" key="1">
    <source>
        <dbReference type="SAM" id="Phobius"/>
    </source>
</evidence>
<dbReference type="Proteomes" id="UP000799441">
    <property type="component" value="Unassembled WGS sequence"/>
</dbReference>
<evidence type="ECO:0000313" key="5">
    <source>
        <dbReference type="Proteomes" id="UP000799441"/>
    </source>
</evidence>
<dbReference type="PANTHER" id="PTHR30005:SF0">
    <property type="entry name" value="RETROGRADE REGULATION PROTEIN 2"/>
    <property type="match status" value="1"/>
</dbReference>
<dbReference type="EMBL" id="MU003772">
    <property type="protein sequence ID" value="KAF2724313.1"/>
    <property type="molecule type" value="Genomic_DNA"/>
</dbReference>
<proteinExistence type="predicted"/>
<dbReference type="InterPro" id="IPR003695">
    <property type="entry name" value="Ppx_GppA_N"/>
</dbReference>
<keyword evidence="1" id="KW-0812">Transmembrane</keyword>
<protein>
    <submittedName>
        <fullName evidence="4">Ppx-GppA-domain-containing protein</fullName>
    </submittedName>
</protein>
<dbReference type="Pfam" id="PF02541">
    <property type="entry name" value="Ppx-GppA"/>
    <property type="match status" value="1"/>
</dbReference>
<dbReference type="InterPro" id="IPR043129">
    <property type="entry name" value="ATPase_NBD"/>
</dbReference>
<dbReference type="AlphaFoldDB" id="A0A9P4QES7"/>
<dbReference type="InterPro" id="IPR057512">
    <property type="entry name" value="RTG2_C"/>
</dbReference>
<keyword evidence="5" id="KW-1185">Reference proteome</keyword>
<name>A0A9P4QES7_9PEZI</name>
<keyword evidence="1" id="KW-1133">Transmembrane helix</keyword>
<dbReference type="PANTHER" id="PTHR30005">
    <property type="entry name" value="EXOPOLYPHOSPHATASE"/>
    <property type="match status" value="1"/>
</dbReference>
<feature type="domain" description="RTG2 C-terminal" evidence="3">
    <location>
        <begin position="361"/>
        <end position="579"/>
    </location>
</feature>
<accession>A0A9P4QES7</accession>
<reference evidence="4" key="1">
    <citation type="journal article" date="2020" name="Stud. Mycol.">
        <title>101 Dothideomycetes genomes: a test case for predicting lifestyles and emergence of pathogens.</title>
        <authorList>
            <person name="Haridas S."/>
            <person name="Albert R."/>
            <person name="Binder M."/>
            <person name="Bloem J."/>
            <person name="Labutti K."/>
            <person name="Salamov A."/>
            <person name="Andreopoulos B."/>
            <person name="Baker S."/>
            <person name="Barry K."/>
            <person name="Bills G."/>
            <person name="Bluhm B."/>
            <person name="Cannon C."/>
            <person name="Castanera R."/>
            <person name="Culley D."/>
            <person name="Daum C."/>
            <person name="Ezra D."/>
            <person name="Gonzalez J."/>
            <person name="Henrissat B."/>
            <person name="Kuo A."/>
            <person name="Liang C."/>
            <person name="Lipzen A."/>
            <person name="Lutzoni F."/>
            <person name="Magnuson J."/>
            <person name="Mondo S."/>
            <person name="Nolan M."/>
            <person name="Ohm R."/>
            <person name="Pangilinan J."/>
            <person name="Park H.-J."/>
            <person name="Ramirez L."/>
            <person name="Alfaro M."/>
            <person name="Sun H."/>
            <person name="Tritt A."/>
            <person name="Yoshinaga Y."/>
            <person name="Zwiers L.-H."/>
            <person name="Turgeon B."/>
            <person name="Goodwin S."/>
            <person name="Spatafora J."/>
            <person name="Crous P."/>
            <person name="Grigoriev I."/>
        </authorList>
    </citation>
    <scope>NUCLEOTIDE SEQUENCE</scope>
    <source>
        <strain evidence="4">CBS 116435</strain>
    </source>
</reference>
<dbReference type="Gene3D" id="3.30.420.40">
    <property type="match status" value="1"/>
</dbReference>
<dbReference type="OrthoDB" id="2014654at2759"/>
<feature type="domain" description="Ppx/GppA phosphatase N-terminal" evidence="2">
    <location>
        <begin position="39"/>
        <end position="354"/>
    </location>
</feature>
<comment type="caution">
    <text evidence="4">The sequence shown here is derived from an EMBL/GenBank/DDBJ whole genome shotgun (WGS) entry which is preliminary data.</text>
</comment>
<organism evidence="4 5">
    <name type="scientific">Polychaeton citri CBS 116435</name>
    <dbReference type="NCBI Taxonomy" id="1314669"/>
    <lineage>
        <taxon>Eukaryota</taxon>
        <taxon>Fungi</taxon>
        <taxon>Dikarya</taxon>
        <taxon>Ascomycota</taxon>
        <taxon>Pezizomycotina</taxon>
        <taxon>Dothideomycetes</taxon>
        <taxon>Dothideomycetidae</taxon>
        <taxon>Capnodiales</taxon>
        <taxon>Capnodiaceae</taxon>
        <taxon>Polychaeton</taxon>
    </lineage>
</organism>
<sequence>MSLLATLPTDPLHLFALVDMGSNGIRFSITTLQPPTARIMPTLYQHRAAISLYDAQYTEEGSKVPIPESTITAVVLAFKSFKRTCADFKLPPGNITVLATEATRSAFNSEAFMWRIKDELGWEVKLLPKEEEGRIGAMGVASSLPEVKGLVMDLGGGSTQLSWIVKGGGKNGDGRMIMSKAGAVSLPYGAAAILRRIKEAEKTGDKQSLKEFESEVKKQIKDAYAQLGVPEELEAAAKKKGGFTLFLSGGGFRGWGYILMNRHRVKPYPIPVINGFRVKRKEFMHTEEVKKAAAAALEEDGDEDDIFRVSDRRASQVPAVSFLISALADALPHLKQVRFCQGGVREGYLFSSMDAATRSQHPLVVATKQFAVGQNSDILVKLLQNAIPPGATDHSEDEYKSVFNIDVLTAFANLMYLHAIHPKDLQASAALRSTTSGALASVHGLLHESRIALALLLCARWGGAVPPSDEQFKRDLEELLDSDWVLWWIKYIGAVASLIATVYAAGISDDERDLRTSVKAEWDDNVGNKDRTGLRLVVQMKGDIGIEAFQKDFKRIEKVGKRKRWVGGRDGAGYKVEVRPQTGNHKA</sequence>
<dbReference type="Gene3D" id="3.30.420.150">
    <property type="entry name" value="Exopolyphosphatase. Domain 2"/>
    <property type="match status" value="1"/>
</dbReference>
<dbReference type="GO" id="GO:0006357">
    <property type="term" value="P:regulation of transcription by RNA polymerase II"/>
    <property type="evidence" value="ECO:0007669"/>
    <property type="project" value="TreeGrafter"/>
</dbReference>
<dbReference type="Pfam" id="PF23566">
    <property type="entry name" value="RTG2_C"/>
    <property type="match status" value="1"/>
</dbReference>
<dbReference type="SUPFAM" id="SSF53067">
    <property type="entry name" value="Actin-like ATPase domain"/>
    <property type="match status" value="2"/>
</dbReference>
<dbReference type="FunFam" id="3.30.420.40:FF:000191">
    <property type="entry name" value="Retrograde regulation protein 2"/>
    <property type="match status" value="1"/>
</dbReference>